<dbReference type="OrthoDB" id="1096772at2759"/>
<dbReference type="InterPro" id="IPR025558">
    <property type="entry name" value="DUF4283"/>
</dbReference>
<evidence type="ECO:0000313" key="4">
    <source>
        <dbReference type="Proteomes" id="UP000813463"/>
    </source>
</evidence>
<sequence>MGHDPSKDQQINDVNMIDHDAQQPLSSPALLPVSFKEAVAGNSQWFEEAKKIQITSLEWEDQDVDPPDISKAVQFPRDTLNKLRQPWKLTLMGKCLGISVRPSFITQRVRIMWRPKGGLEVIDLGQNVYLFRFSIQDDYDKALLGGPWFVLDHYLMITKWKPNFRPSMNPFDSMTVWIRFPELPVEYYDKQALFEIAKKAGQPIRVDYATDHLTRARYARVCLVIDLNFPLVSKVWVGNQWQKIEYENIHSLCFSCGKIGHLKDKCLLNPISPNPKPPFPNLMLHVSSPPSEVHSTEKSTTHQAPPTINKPTCLMSTSQPNSSSVALLDLTKQNIDSYGPWTTVINKRGPRPNKPTQPKNTITQTKSNSLIPQPNKNKEKNKSKVPWKGNHWQILENENSEKNIMEKEVAFNAIGEKTLGMIKIPH</sequence>
<accession>A0A9R0JZD6</accession>
<evidence type="ECO:0000259" key="3">
    <source>
        <dbReference type="PROSITE" id="PS50158"/>
    </source>
</evidence>
<feature type="compositionally biased region" description="Polar residues" evidence="2">
    <location>
        <begin position="354"/>
        <end position="375"/>
    </location>
</feature>
<keyword evidence="1" id="KW-0863">Zinc-finger</keyword>
<dbReference type="PANTHER" id="PTHR31286">
    <property type="entry name" value="GLYCINE-RICH CELL WALL STRUCTURAL PROTEIN 1.8-LIKE"/>
    <property type="match status" value="1"/>
</dbReference>
<dbReference type="Pfam" id="PF14111">
    <property type="entry name" value="DUF4283"/>
    <property type="match status" value="1"/>
</dbReference>
<reference evidence="4" key="1">
    <citation type="journal article" date="2021" name="Nat. Commun.">
        <title>Genomic analyses provide insights into spinach domestication and the genetic basis of agronomic traits.</title>
        <authorList>
            <person name="Cai X."/>
            <person name="Sun X."/>
            <person name="Xu C."/>
            <person name="Sun H."/>
            <person name="Wang X."/>
            <person name="Ge C."/>
            <person name="Zhang Z."/>
            <person name="Wang Q."/>
            <person name="Fei Z."/>
            <person name="Jiao C."/>
            <person name="Wang Q."/>
        </authorList>
    </citation>
    <scope>NUCLEOTIDE SEQUENCE [LARGE SCALE GENOMIC DNA]</scope>
    <source>
        <strain evidence="4">cv. Varoflay</strain>
    </source>
</reference>
<dbReference type="PROSITE" id="PS50158">
    <property type="entry name" value="ZF_CCHC"/>
    <property type="match status" value="1"/>
</dbReference>
<feature type="domain" description="CCHC-type" evidence="3">
    <location>
        <begin position="253"/>
        <end position="266"/>
    </location>
</feature>
<dbReference type="AlphaFoldDB" id="A0A9R0JZD6"/>
<evidence type="ECO:0000313" key="5">
    <source>
        <dbReference type="RefSeq" id="XP_021852746.1"/>
    </source>
</evidence>
<evidence type="ECO:0000256" key="1">
    <source>
        <dbReference type="PROSITE-ProRule" id="PRU00047"/>
    </source>
</evidence>
<feature type="region of interest" description="Disordered" evidence="2">
    <location>
        <begin position="288"/>
        <end position="308"/>
    </location>
</feature>
<proteinExistence type="predicted"/>
<name>A0A9R0JZD6_SPIOL</name>
<dbReference type="RefSeq" id="XP_021852746.1">
    <property type="nucleotide sequence ID" value="XM_021997054.1"/>
</dbReference>
<dbReference type="InterPro" id="IPR001878">
    <property type="entry name" value="Znf_CCHC"/>
</dbReference>
<dbReference type="Proteomes" id="UP000813463">
    <property type="component" value="Chromosome 4"/>
</dbReference>
<keyword evidence="1" id="KW-0479">Metal-binding</keyword>
<dbReference type="GO" id="GO:0003676">
    <property type="term" value="F:nucleic acid binding"/>
    <property type="evidence" value="ECO:0007669"/>
    <property type="project" value="InterPro"/>
</dbReference>
<feature type="region of interest" description="Disordered" evidence="2">
    <location>
        <begin position="342"/>
        <end position="386"/>
    </location>
</feature>
<dbReference type="GO" id="GO:0008270">
    <property type="term" value="F:zinc ion binding"/>
    <property type="evidence" value="ECO:0007669"/>
    <property type="project" value="UniProtKB-KW"/>
</dbReference>
<gene>
    <name evidence="5" type="primary">LOC110792236</name>
</gene>
<dbReference type="PANTHER" id="PTHR31286:SF99">
    <property type="entry name" value="DUF4283 DOMAIN-CONTAINING PROTEIN"/>
    <property type="match status" value="1"/>
</dbReference>
<protein>
    <recommendedName>
        <fullName evidence="3">CCHC-type domain-containing protein</fullName>
    </recommendedName>
</protein>
<keyword evidence="4" id="KW-1185">Reference proteome</keyword>
<dbReference type="GeneID" id="110792236"/>
<dbReference type="InterPro" id="IPR040256">
    <property type="entry name" value="At4g02000-like"/>
</dbReference>
<evidence type="ECO:0000256" key="2">
    <source>
        <dbReference type="SAM" id="MobiDB-lite"/>
    </source>
</evidence>
<reference evidence="5" key="2">
    <citation type="submission" date="2025-08" db="UniProtKB">
        <authorList>
            <consortium name="RefSeq"/>
        </authorList>
    </citation>
    <scope>IDENTIFICATION</scope>
    <source>
        <tissue evidence="5">Leaf</tissue>
    </source>
</reference>
<organism evidence="4 5">
    <name type="scientific">Spinacia oleracea</name>
    <name type="common">Spinach</name>
    <dbReference type="NCBI Taxonomy" id="3562"/>
    <lineage>
        <taxon>Eukaryota</taxon>
        <taxon>Viridiplantae</taxon>
        <taxon>Streptophyta</taxon>
        <taxon>Embryophyta</taxon>
        <taxon>Tracheophyta</taxon>
        <taxon>Spermatophyta</taxon>
        <taxon>Magnoliopsida</taxon>
        <taxon>eudicotyledons</taxon>
        <taxon>Gunneridae</taxon>
        <taxon>Pentapetalae</taxon>
        <taxon>Caryophyllales</taxon>
        <taxon>Chenopodiaceae</taxon>
        <taxon>Chenopodioideae</taxon>
        <taxon>Anserineae</taxon>
        <taxon>Spinacia</taxon>
    </lineage>
</organism>
<dbReference type="KEGG" id="soe:110792236"/>
<keyword evidence="1" id="KW-0862">Zinc</keyword>